<dbReference type="EMBL" id="FMZM01000012">
    <property type="protein sequence ID" value="SDD90492.1"/>
    <property type="molecule type" value="Genomic_DNA"/>
</dbReference>
<evidence type="ECO:0000313" key="2">
    <source>
        <dbReference type="Proteomes" id="UP000199034"/>
    </source>
</evidence>
<reference evidence="1 2" key="1">
    <citation type="submission" date="2016-10" db="EMBL/GenBank/DDBJ databases">
        <authorList>
            <person name="de Groot N.N."/>
        </authorList>
    </citation>
    <scope>NUCLEOTIDE SEQUENCE [LARGE SCALE GENOMIC DNA]</scope>
    <source>
        <strain evidence="1 2">CGMCC 4.6858</strain>
    </source>
</reference>
<gene>
    <name evidence="1" type="ORF">SAMN05421872_11273</name>
</gene>
<accession>A0A1G6YJL3</accession>
<dbReference type="GO" id="GO:0071949">
    <property type="term" value="F:FAD binding"/>
    <property type="evidence" value="ECO:0007669"/>
    <property type="project" value="InterPro"/>
</dbReference>
<evidence type="ECO:0000313" key="1">
    <source>
        <dbReference type="EMBL" id="SDD90492.1"/>
    </source>
</evidence>
<dbReference type="RefSeq" id="WP_170867169.1">
    <property type="nucleotide sequence ID" value="NZ_FMZM01000012.1"/>
</dbReference>
<dbReference type="GO" id="GO:0009882">
    <property type="term" value="F:blue light photoreceptor activity"/>
    <property type="evidence" value="ECO:0007669"/>
    <property type="project" value="InterPro"/>
</dbReference>
<organism evidence="1 2">
    <name type="scientific">Nocardioides lianchengensis</name>
    <dbReference type="NCBI Taxonomy" id="1045774"/>
    <lineage>
        <taxon>Bacteria</taxon>
        <taxon>Bacillati</taxon>
        <taxon>Actinomycetota</taxon>
        <taxon>Actinomycetes</taxon>
        <taxon>Propionibacteriales</taxon>
        <taxon>Nocardioidaceae</taxon>
        <taxon>Nocardioides</taxon>
    </lineage>
</organism>
<keyword evidence="2" id="KW-1185">Reference proteome</keyword>
<dbReference type="SUPFAM" id="SSF54975">
    <property type="entry name" value="Acylphosphatase/BLUF domain-like"/>
    <property type="match status" value="1"/>
</dbReference>
<proteinExistence type="predicted"/>
<dbReference type="Pfam" id="PF04940">
    <property type="entry name" value="BLUF"/>
    <property type="match status" value="1"/>
</dbReference>
<dbReference type="AlphaFoldDB" id="A0A1G6YJL3"/>
<dbReference type="Proteomes" id="UP000199034">
    <property type="component" value="Unassembled WGS sequence"/>
</dbReference>
<dbReference type="PROSITE" id="PS50925">
    <property type="entry name" value="BLUF"/>
    <property type="match status" value="1"/>
</dbReference>
<sequence>MLSLTYLSSSTHLMSSAQLVEMLEAIRPRNVERGLTGMLLYSGGNIIQTLEGPDETVLRTYDAIKADRRHSGILEVLRDTIDERAFPDWSMGFTDLSGVDVAELDGFNDYLQLPTDRPDVGERQVETMLRVFKQHNRF</sequence>
<dbReference type="SMART" id="SM01034">
    <property type="entry name" value="BLUF"/>
    <property type="match status" value="1"/>
</dbReference>
<dbReference type="InterPro" id="IPR007024">
    <property type="entry name" value="BLUF_domain"/>
</dbReference>
<dbReference type="Gene3D" id="3.30.70.100">
    <property type="match status" value="1"/>
</dbReference>
<protein>
    <submittedName>
        <fullName evidence="1">Sensors of blue-light using FAD</fullName>
    </submittedName>
</protein>
<name>A0A1G6YJL3_9ACTN</name>
<dbReference type="InterPro" id="IPR036046">
    <property type="entry name" value="Acylphosphatase-like_dom_sf"/>
</dbReference>
<dbReference type="STRING" id="1045774.SAMN05421872_11273"/>